<evidence type="ECO:0000256" key="5">
    <source>
        <dbReference type="PROSITE-ProRule" id="PRU00560"/>
    </source>
</evidence>
<keyword evidence="2 5" id="KW-0378">Hydrolase</keyword>
<evidence type="ECO:0000256" key="3">
    <source>
        <dbReference type="ARBA" id="ARBA00022806"/>
    </source>
</evidence>
<reference evidence="7 8" key="1">
    <citation type="journal article" date="2015" name="Nature">
        <title>rRNA introns, odd ribosomes, and small enigmatic genomes across a large radiation of phyla.</title>
        <authorList>
            <person name="Brown C.T."/>
            <person name="Hug L.A."/>
            <person name="Thomas B.C."/>
            <person name="Sharon I."/>
            <person name="Castelle C.J."/>
            <person name="Singh A."/>
            <person name="Wilkins M.J."/>
            <person name="Williams K.H."/>
            <person name="Banfield J.F."/>
        </authorList>
    </citation>
    <scope>NUCLEOTIDE SEQUENCE [LARGE SCALE GENOMIC DNA]</scope>
</reference>
<protein>
    <submittedName>
        <fullName evidence="7">PcrA protein</fullName>
    </submittedName>
</protein>
<keyword evidence="3 5" id="KW-0347">Helicase</keyword>
<gene>
    <name evidence="7" type="ORF">UT53_C0003G0001</name>
</gene>
<evidence type="ECO:0000256" key="2">
    <source>
        <dbReference type="ARBA" id="ARBA00022801"/>
    </source>
</evidence>
<dbReference type="PROSITE" id="PS51198">
    <property type="entry name" value="UVRD_HELICASE_ATP_BIND"/>
    <property type="match status" value="1"/>
</dbReference>
<dbReference type="InterPro" id="IPR027417">
    <property type="entry name" value="P-loop_NTPase"/>
</dbReference>
<keyword evidence="1 5" id="KW-0547">Nucleotide-binding</keyword>
<name>A0A0G0PFG6_9BACT</name>
<sequence length="122" mass="13760">MDNKIFKGLNDQQIRAVKIVDGPVLVISGPGSGKTKCLTHRIAHLIENGVHPENILAVTFTNKAAEEMRSRVAHILDRKYDSTKNNYFMPGMPLLGTFHSVCLRILRKEIERLGYSQNFIVL</sequence>
<dbReference type="PANTHER" id="PTHR11070">
    <property type="entry name" value="UVRD / RECB / PCRA DNA HELICASE FAMILY MEMBER"/>
    <property type="match status" value="1"/>
</dbReference>
<dbReference type="AlphaFoldDB" id="A0A0G0PFG6"/>
<dbReference type="GO" id="GO:0005829">
    <property type="term" value="C:cytosol"/>
    <property type="evidence" value="ECO:0007669"/>
    <property type="project" value="TreeGrafter"/>
</dbReference>
<evidence type="ECO:0000313" key="8">
    <source>
        <dbReference type="Proteomes" id="UP000034764"/>
    </source>
</evidence>
<organism evidence="7 8">
    <name type="scientific">Candidatus Yanofskybacteria bacterium GW2011_GWD2_39_48</name>
    <dbReference type="NCBI Taxonomy" id="1619031"/>
    <lineage>
        <taxon>Bacteria</taxon>
        <taxon>Candidatus Yanofskyibacteriota</taxon>
    </lineage>
</organism>
<dbReference type="GO" id="GO:0003677">
    <property type="term" value="F:DNA binding"/>
    <property type="evidence" value="ECO:0007669"/>
    <property type="project" value="InterPro"/>
</dbReference>
<dbReference type="GO" id="GO:0000725">
    <property type="term" value="P:recombinational repair"/>
    <property type="evidence" value="ECO:0007669"/>
    <property type="project" value="TreeGrafter"/>
</dbReference>
<feature type="binding site" evidence="5">
    <location>
        <begin position="28"/>
        <end position="35"/>
    </location>
    <ligand>
        <name>ATP</name>
        <dbReference type="ChEBI" id="CHEBI:30616"/>
    </ligand>
</feature>
<dbReference type="Proteomes" id="UP000034764">
    <property type="component" value="Unassembled WGS sequence"/>
</dbReference>
<evidence type="ECO:0000259" key="6">
    <source>
        <dbReference type="PROSITE" id="PS51198"/>
    </source>
</evidence>
<dbReference type="EMBL" id="LBXD01000003">
    <property type="protein sequence ID" value="KKR23936.1"/>
    <property type="molecule type" value="Genomic_DNA"/>
</dbReference>
<dbReference type="GO" id="GO:0033202">
    <property type="term" value="C:DNA helicase complex"/>
    <property type="evidence" value="ECO:0007669"/>
    <property type="project" value="TreeGrafter"/>
</dbReference>
<feature type="domain" description="UvrD-like helicase ATP-binding" evidence="6">
    <location>
        <begin position="7"/>
        <end position="122"/>
    </location>
</feature>
<evidence type="ECO:0000256" key="4">
    <source>
        <dbReference type="ARBA" id="ARBA00022840"/>
    </source>
</evidence>
<dbReference type="GO" id="GO:0016787">
    <property type="term" value="F:hydrolase activity"/>
    <property type="evidence" value="ECO:0007669"/>
    <property type="project" value="UniProtKB-UniRule"/>
</dbReference>
<dbReference type="SUPFAM" id="SSF52540">
    <property type="entry name" value="P-loop containing nucleoside triphosphate hydrolases"/>
    <property type="match status" value="1"/>
</dbReference>
<feature type="non-terminal residue" evidence="7">
    <location>
        <position position="122"/>
    </location>
</feature>
<dbReference type="InterPro" id="IPR014016">
    <property type="entry name" value="UvrD-like_ATP-bd"/>
</dbReference>
<dbReference type="InterPro" id="IPR000212">
    <property type="entry name" value="DNA_helicase_UvrD/REP"/>
</dbReference>
<keyword evidence="4 5" id="KW-0067">ATP-binding</keyword>
<dbReference type="GO" id="GO:0043138">
    <property type="term" value="F:3'-5' DNA helicase activity"/>
    <property type="evidence" value="ECO:0007669"/>
    <property type="project" value="TreeGrafter"/>
</dbReference>
<dbReference type="Gene3D" id="3.40.50.300">
    <property type="entry name" value="P-loop containing nucleotide triphosphate hydrolases"/>
    <property type="match status" value="1"/>
</dbReference>
<comment type="caution">
    <text evidence="7">The sequence shown here is derived from an EMBL/GenBank/DDBJ whole genome shotgun (WGS) entry which is preliminary data.</text>
</comment>
<dbReference type="GO" id="GO:0005524">
    <property type="term" value="F:ATP binding"/>
    <property type="evidence" value="ECO:0007669"/>
    <property type="project" value="UniProtKB-UniRule"/>
</dbReference>
<dbReference type="CDD" id="cd17932">
    <property type="entry name" value="DEXQc_UvrD"/>
    <property type="match status" value="1"/>
</dbReference>
<dbReference type="PANTHER" id="PTHR11070:SF2">
    <property type="entry name" value="ATP-DEPENDENT DNA HELICASE SRS2"/>
    <property type="match status" value="1"/>
</dbReference>
<dbReference type="Pfam" id="PF00580">
    <property type="entry name" value="UvrD-helicase"/>
    <property type="match status" value="1"/>
</dbReference>
<evidence type="ECO:0000256" key="1">
    <source>
        <dbReference type="ARBA" id="ARBA00022741"/>
    </source>
</evidence>
<accession>A0A0G0PFG6</accession>
<evidence type="ECO:0000313" key="7">
    <source>
        <dbReference type="EMBL" id="KKR23936.1"/>
    </source>
</evidence>
<proteinExistence type="predicted"/>